<accession>A0A1Z1W4U2</accession>
<organism evidence="3 4">
    <name type="scientific">Streptomyces alboflavus</name>
    <dbReference type="NCBI Taxonomy" id="67267"/>
    <lineage>
        <taxon>Bacteria</taxon>
        <taxon>Bacillati</taxon>
        <taxon>Actinomycetota</taxon>
        <taxon>Actinomycetes</taxon>
        <taxon>Kitasatosporales</taxon>
        <taxon>Streptomycetaceae</taxon>
        <taxon>Streptomyces</taxon>
    </lineage>
</organism>
<evidence type="ECO:0000313" key="3">
    <source>
        <dbReference type="EMBL" id="ARX81448.1"/>
    </source>
</evidence>
<evidence type="ECO:0000313" key="4">
    <source>
        <dbReference type="Proteomes" id="UP000195880"/>
    </source>
</evidence>
<dbReference type="Proteomes" id="UP000195880">
    <property type="component" value="Chromosome"/>
</dbReference>
<evidence type="ECO:0008006" key="5">
    <source>
        <dbReference type="Google" id="ProtNLM"/>
    </source>
</evidence>
<dbReference type="InterPro" id="IPR014710">
    <property type="entry name" value="RmlC-like_jellyroll"/>
</dbReference>
<dbReference type="InterPro" id="IPR037923">
    <property type="entry name" value="HTH-like"/>
</dbReference>
<feature type="region of interest" description="Disordered" evidence="2">
    <location>
        <begin position="1"/>
        <end position="29"/>
    </location>
</feature>
<evidence type="ECO:0000256" key="2">
    <source>
        <dbReference type="SAM" id="MobiDB-lite"/>
    </source>
</evidence>
<sequence>MQAGDTMWIEPGERHWHGAGPSPAYPPTA</sequence>
<gene>
    <name evidence="3" type="ORF">SMD44_00846</name>
</gene>
<proteinExistence type="predicted"/>
<dbReference type="SUPFAM" id="SSF51215">
    <property type="entry name" value="Regulatory protein AraC"/>
    <property type="match status" value="1"/>
</dbReference>
<evidence type="ECO:0000256" key="1">
    <source>
        <dbReference type="ARBA" id="ARBA00023125"/>
    </source>
</evidence>
<dbReference type="GO" id="GO:0003677">
    <property type="term" value="F:DNA binding"/>
    <property type="evidence" value="ECO:0007669"/>
    <property type="project" value="UniProtKB-KW"/>
</dbReference>
<keyword evidence="1" id="KW-0238">DNA-binding</keyword>
<reference evidence="3 4" key="1">
    <citation type="submission" date="2017-05" db="EMBL/GenBank/DDBJ databases">
        <title>Streptomyces alboflavus Genome sequencing and assembly.</title>
        <authorList>
            <person name="Wang Y."/>
            <person name="Du B."/>
            <person name="Ding Y."/>
            <person name="Liu H."/>
            <person name="Hou Q."/>
            <person name="Liu K."/>
            <person name="Wang C."/>
            <person name="Yao L."/>
        </authorList>
    </citation>
    <scope>NUCLEOTIDE SEQUENCE [LARGE SCALE GENOMIC DNA]</scope>
    <source>
        <strain evidence="3 4">MDJK44</strain>
    </source>
</reference>
<dbReference type="KEGG" id="salf:SMD44_00846"/>
<keyword evidence="4" id="KW-1185">Reference proteome</keyword>
<dbReference type="AlphaFoldDB" id="A0A1Z1W4U2"/>
<protein>
    <recommendedName>
        <fullName evidence="5">Cupin</fullName>
    </recommendedName>
</protein>
<dbReference type="Gene3D" id="2.60.120.10">
    <property type="entry name" value="Jelly Rolls"/>
    <property type="match status" value="1"/>
</dbReference>
<dbReference type="EMBL" id="CP021748">
    <property type="protein sequence ID" value="ARX81448.1"/>
    <property type="molecule type" value="Genomic_DNA"/>
</dbReference>
<name>A0A1Z1W4U2_9ACTN</name>